<dbReference type="InterPro" id="IPR015422">
    <property type="entry name" value="PyrdxlP-dep_Trfase_small"/>
</dbReference>
<dbReference type="PANTHER" id="PTHR45688">
    <property type="match status" value="1"/>
</dbReference>
<dbReference type="Gene3D" id="3.40.640.10">
    <property type="entry name" value="Type I PLP-dependent aspartate aminotransferase-like (Major domain)"/>
    <property type="match status" value="1"/>
</dbReference>
<protein>
    <submittedName>
        <fullName evidence="3">Alanine--glyoxylate aminotransferase 3, mitochondrial</fullName>
    </submittedName>
</protein>
<dbReference type="Pfam" id="PF00202">
    <property type="entry name" value="Aminotran_3"/>
    <property type="match status" value="1"/>
</dbReference>
<name>A0A199UPR2_ANACO</name>
<dbReference type="STRING" id="4615.A0A199UPR2"/>
<dbReference type="InterPro" id="IPR015424">
    <property type="entry name" value="PyrdxlP-dep_Trfase"/>
</dbReference>
<gene>
    <name evidence="3" type="ORF">ACMD2_15895</name>
</gene>
<dbReference type="InterPro" id="IPR005814">
    <property type="entry name" value="Aminotrans_3"/>
</dbReference>
<dbReference type="PANTHER" id="PTHR45688:SF13">
    <property type="entry name" value="ALANINE--GLYOXYLATE AMINOTRANSFERASE 2-LIKE"/>
    <property type="match status" value="1"/>
</dbReference>
<dbReference type="AlphaFoldDB" id="A0A199UPR2"/>
<evidence type="ECO:0000256" key="1">
    <source>
        <dbReference type="ARBA" id="ARBA00008954"/>
    </source>
</evidence>
<proteinExistence type="inferred from homology"/>
<dbReference type="Gene3D" id="3.90.1150.10">
    <property type="entry name" value="Aspartate Aminotransferase, domain 1"/>
    <property type="match status" value="1"/>
</dbReference>
<dbReference type="SUPFAM" id="SSF53383">
    <property type="entry name" value="PLP-dependent transferases"/>
    <property type="match status" value="1"/>
</dbReference>
<keyword evidence="3" id="KW-0032">Aminotransferase</keyword>
<evidence type="ECO:0000256" key="2">
    <source>
        <dbReference type="ARBA" id="ARBA00022898"/>
    </source>
</evidence>
<dbReference type="GO" id="GO:0005739">
    <property type="term" value="C:mitochondrion"/>
    <property type="evidence" value="ECO:0007669"/>
    <property type="project" value="TreeGrafter"/>
</dbReference>
<reference evidence="3 4" key="1">
    <citation type="journal article" date="2016" name="DNA Res.">
        <title>The draft genome of MD-2 pineapple using hybrid error correction of long reads.</title>
        <authorList>
            <person name="Redwan R.M."/>
            <person name="Saidin A."/>
            <person name="Kumar S.V."/>
        </authorList>
    </citation>
    <scope>NUCLEOTIDE SEQUENCE [LARGE SCALE GENOMIC DNA]</scope>
    <source>
        <strain evidence="4">cv. MD2</strain>
        <tissue evidence="3">Leaf</tissue>
    </source>
</reference>
<evidence type="ECO:0000313" key="4">
    <source>
        <dbReference type="Proteomes" id="UP000092600"/>
    </source>
</evidence>
<keyword evidence="3" id="KW-0808">Transferase</keyword>
<organism evidence="3 4">
    <name type="scientific">Ananas comosus</name>
    <name type="common">Pineapple</name>
    <name type="synonym">Ananas ananas</name>
    <dbReference type="NCBI Taxonomy" id="4615"/>
    <lineage>
        <taxon>Eukaryota</taxon>
        <taxon>Viridiplantae</taxon>
        <taxon>Streptophyta</taxon>
        <taxon>Embryophyta</taxon>
        <taxon>Tracheophyta</taxon>
        <taxon>Spermatophyta</taxon>
        <taxon>Magnoliopsida</taxon>
        <taxon>Liliopsida</taxon>
        <taxon>Poales</taxon>
        <taxon>Bromeliaceae</taxon>
        <taxon>Bromelioideae</taxon>
        <taxon>Ananas</taxon>
    </lineage>
</organism>
<dbReference type="EMBL" id="LSRQ01005899">
    <property type="protein sequence ID" value="OAY66802.1"/>
    <property type="molecule type" value="Genomic_DNA"/>
</dbReference>
<dbReference type="GO" id="GO:0030170">
    <property type="term" value="F:pyridoxal phosphate binding"/>
    <property type="evidence" value="ECO:0007669"/>
    <property type="project" value="InterPro"/>
</dbReference>
<comment type="similarity">
    <text evidence="1">Belongs to the class-III pyridoxal-phosphate-dependent aminotransferase family.</text>
</comment>
<comment type="caution">
    <text evidence="3">The sequence shown here is derived from an EMBL/GenBank/DDBJ whole genome shotgun (WGS) entry which is preliminary data.</text>
</comment>
<evidence type="ECO:0000313" key="3">
    <source>
        <dbReference type="EMBL" id="OAY66802.1"/>
    </source>
</evidence>
<dbReference type="InterPro" id="IPR015421">
    <property type="entry name" value="PyrdxlP-dep_Trfase_major"/>
</dbReference>
<keyword evidence="2" id="KW-0663">Pyridoxal phosphate</keyword>
<sequence>MRRAVSRRMIAQAAEAAIPCKSAAAAAAANVPKMPPFDHRPLPYEGPAAAEILRKHFAEALASKMPGNLKVVFFTNSGTEANELAMMIARLYTGCHDVISLRNSYHGNAAGTMGATAQSNWKFNIIQSGVHHAQNPDPYRGVFGSDGEKYARDVEEIIDFGTSGHVAGFISEAIQGVGGIVELAPGYLPAVYKSIRKAGGLCIADEVQSGFARPGSHFWGFEAHGVVPDIVTMAKAKMGVLVGKGGYYGNVFRITPPLCFTKEDSDFFVDVMDTALAKL</sequence>
<dbReference type="Proteomes" id="UP000092600">
    <property type="component" value="Unassembled WGS sequence"/>
</dbReference>
<dbReference type="GO" id="GO:0008483">
    <property type="term" value="F:transaminase activity"/>
    <property type="evidence" value="ECO:0007669"/>
    <property type="project" value="UniProtKB-KW"/>
</dbReference>
<accession>A0A199UPR2</accession>